<organism evidence="1 2">
    <name type="scientific">Austropuccinia psidii MF-1</name>
    <dbReference type="NCBI Taxonomy" id="1389203"/>
    <lineage>
        <taxon>Eukaryota</taxon>
        <taxon>Fungi</taxon>
        <taxon>Dikarya</taxon>
        <taxon>Basidiomycota</taxon>
        <taxon>Pucciniomycotina</taxon>
        <taxon>Pucciniomycetes</taxon>
        <taxon>Pucciniales</taxon>
        <taxon>Sphaerophragmiaceae</taxon>
        <taxon>Austropuccinia</taxon>
    </lineage>
</organism>
<protein>
    <submittedName>
        <fullName evidence="1">Uncharacterized protein</fullName>
    </submittedName>
</protein>
<dbReference type="EMBL" id="AVOT02029451">
    <property type="protein sequence ID" value="MBW0522295.1"/>
    <property type="molecule type" value="Genomic_DNA"/>
</dbReference>
<proteinExistence type="predicted"/>
<evidence type="ECO:0000313" key="1">
    <source>
        <dbReference type="EMBL" id="MBW0522295.1"/>
    </source>
</evidence>
<evidence type="ECO:0000313" key="2">
    <source>
        <dbReference type="Proteomes" id="UP000765509"/>
    </source>
</evidence>
<accession>A0A9Q3I100</accession>
<gene>
    <name evidence="1" type="ORF">O181_062010</name>
</gene>
<keyword evidence="2" id="KW-1185">Reference proteome</keyword>
<dbReference type="Proteomes" id="UP000765509">
    <property type="component" value="Unassembled WGS sequence"/>
</dbReference>
<sequence>MKNVGEGVAISTLHLFQADMDPPPLSFHPSLEEKWDEEEEPEEIKNVLKVVPRAYHQYLDVFSKVKAEKPHPHHACDHHSKFEGLLPPLGVIYPVSNQESETLQI</sequence>
<dbReference type="AlphaFoldDB" id="A0A9Q3I100"/>
<comment type="caution">
    <text evidence="1">The sequence shown here is derived from an EMBL/GenBank/DDBJ whole genome shotgun (WGS) entry which is preliminary data.</text>
</comment>
<reference evidence="1" key="1">
    <citation type="submission" date="2021-03" db="EMBL/GenBank/DDBJ databases">
        <title>Draft genome sequence of rust myrtle Austropuccinia psidii MF-1, a brazilian biotype.</title>
        <authorList>
            <person name="Quecine M.C."/>
            <person name="Pachon D.M.R."/>
            <person name="Bonatelli M.L."/>
            <person name="Correr F.H."/>
            <person name="Franceschini L.M."/>
            <person name="Leite T.F."/>
            <person name="Margarido G.R.A."/>
            <person name="Almeida C.A."/>
            <person name="Ferrarezi J.A."/>
            <person name="Labate C.A."/>
        </authorList>
    </citation>
    <scope>NUCLEOTIDE SEQUENCE</scope>
    <source>
        <strain evidence="1">MF-1</strain>
    </source>
</reference>
<name>A0A9Q3I100_9BASI</name>